<reference evidence="2" key="1">
    <citation type="submission" date="2020-01" db="EMBL/GenBank/DDBJ databases">
        <authorList>
            <person name="Mishra B."/>
        </authorList>
    </citation>
    <scope>NUCLEOTIDE SEQUENCE [LARGE SCALE GENOMIC DNA]</scope>
</reference>
<sequence length="166" mass="19191">MATKFTILSQVNRPKTSTLTRKAPRSTRNKPHQSKSTSENMLNNVFADKTRTEIYHNNLNSHSLTDSLLPVEDPSVKEEETSQQEQWKMSNCNRKDGKFISDANYGDLRRDVARLSLLWYMKCSISYILRRARAFYNEFCCDTHVQSSTTFVVDPYFSVPVLPVNN</sequence>
<feature type="compositionally biased region" description="Basic residues" evidence="1">
    <location>
        <begin position="22"/>
        <end position="33"/>
    </location>
</feature>
<organism evidence="2 3">
    <name type="scientific">Microthlaspi erraticum</name>
    <dbReference type="NCBI Taxonomy" id="1685480"/>
    <lineage>
        <taxon>Eukaryota</taxon>
        <taxon>Viridiplantae</taxon>
        <taxon>Streptophyta</taxon>
        <taxon>Embryophyta</taxon>
        <taxon>Tracheophyta</taxon>
        <taxon>Spermatophyta</taxon>
        <taxon>Magnoliopsida</taxon>
        <taxon>eudicotyledons</taxon>
        <taxon>Gunneridae</taxon>
        <taxon>Pentapetalae</taxon>
        <taxon>rosids</taxon>
        <taxon>malvids</taxon>
        <taxon>Brassicales</taxon>
        <taxon>Brassicaceae</taxon>
        <taxon>Coluteocarpeae</taxon>
        <taxon>Microthlaspi</taxon>
    </lineage>
</organism>
<comment type="caution">
    <text evidence="2">The sequence shown here is derived from an EMBL/GenBank/DDBJ whole genome shotgun (WGS) entry which is preliminary data.</text>
</comment>
<accession>A0A6D2KK59</accession>
<feature type="compositionally biased region" description="Polar residues" evidence="1">
    <location>
        <begin position="1"/>
        <end position="20"/>
    </location>
</feature>
<proteinExistence type="predicted"/>
<keyword evidence="3" id="KW-1185">Reference proteome</keyword>
<dbReference type="AlphaFoldDB" id="A0A6D2KK59"/>
<feature type="region of interest" description="Disordered" evidence="1">
    <location>
        <begin position="1"/>
        <end position="39"/>
    </location>
</feature>
<evidence type="ECO:0000313" key="3">
    <source>
        <dbReference type="Proteomes" id="UP000467841"/>
    </source>
</evidence>
<dbReference type="Proteomes" id="UP000467841">
    <property type="component" value="Unassembled WGS sequence"/>
</dbReference>
<evidence type="ECO:0000256" key="1">
    <source>
        <dbReference type="SAM" id="MobiDB-lite"/>
    </source>
</evidence>
<protein>
    <submittedName>
        <fullName evidence="2">Uncharacterized protein</fullName>
    </submittedName>
</protein>
<name>A0A6D2KK59_9BRAS</name>
<evidence type="ECO:0000313" key="2">
    <source>
        <dbReference type="EMBL" id="CAA7054879.1"/>
    </source>
</evidence>
<dbReference type="OrthoDB" id="1495935at2759"/>
<gene>
    <name evidence="2" type="ORF">MERR_LOCUS42115</name>
</gene>
<dbReference type="EMBL" id="CACVBM020001595">
    <property type="protein sequence ID" value="CAA7054879.1"/>
    <property type="molecule type" value="Genomic_DNA"/>
</dbReference>